<feature type="transmembrane region" description="Helical" evidence="4">
    <location>
        <begin position="132"/>
        <end position="155"/>
    </location>
</feature>
<gene>
    <name evidence="6" type="ORF">NYF23_02590</name>
</gene>
<feature type="transmembrane region" description="Helical" evidence="4">
    <location>
        <begin position="99"/>
        <end position="120"/>
    </location>
</feature>
<feature type="transmembrane region" description="Helical" evidence="4">
    <location>
        <begin position="231"/>
        <end position="254"/>
    </location>
</feature>
<protein>
    <submittedName>
        <fullName evidence="6">MFS transporter</fullName>
    </submittedName>
</protein>
<evidence type="ECO:0000313" key="6">
    <source>
        <dbReference type="EMBL" id="UVW35510.1"/>
    </source>
</evidence>
<sequence>MPIRTMINLWPLFIGLALIGLAVGVQNSLLGIRAELEGFDDFLIALLMSCYFAGYMIGSRLTPALIERVGHIRIFAALSAVASVTILVHALYIEPWAWALMRLLTGFAFSTIFVVAESWLNQASTNTNRGQILAIYTAILLSGICAGQFMLNLASPAGFELFILISVMVSVAAVPILLSVIATPPPDETDRVSIGHLWHRTPMGVTGIVLCQWVSSILFGMGAVYATKLGFSIAEVANFMGALMAGGMLFPWPLGKLSDAIDRRWVIGHSCLAAVVVAVIISFETQASGRLYFLTFLFGGFSLSLYSLVVALTNDHLRPREIIPASGTVILIAGLTSVTGPITAVFWLEIFGLQSFFILLASCLLLLGGISIWRVLTIPALPAEYKVQSTLQAATVPVGTVLHVEEEIVADEPKAA</sequence>
<evidence type="ECO:0000256" key="1">
    <source>
        <dbReference type="ARBA" id="ARBA00022692"/>
    </source>
</evidence>
<dbReference type="SUPFAM" id="SSF103473">
    <property type="entry name" value="MFS general substrate transporter"/>
    <property type="match status" value="1"/>
</dbReference>
<evidence type="ECO:0000256" key="2">
    <source>
        <dbReference type="ARBA" id="ARBA00022989"/>
    </source>
</evidence>
<accession>A0ABY5TP59</accession>
<evidence type="ECO:0000313" key="7">
    <source>
        <dbReference type="Proteomes" id="UP001059934"/>
    </source>
</evidence>
<evidence type="ECO:0000256" key="3">
    <source>
        <dbReference type="ARBA" id="ARBA00023136"/>
    </source>
</evidence>
<feature type="transmembrane region" description="Helical" evidence="4">
    <location>
        <begin position="161"/>
        <end position="182"/>
    </location>
</feature>
<feature type="transmembrane region" description="Helical" evidence="4">
    <location>
        <begin position="325"/>
        <end position="348"/>
    </location>
</feature>
<dbReference type="PANTHER" id="PTHR23521">
    <property type="entry name" value="TRANSPORTER MFS SUPERFAMILY"/>
    <property type="match status" value="1"/>
</dbReference>
<dbReference type="EMBL" id="CP103416">
    <property type="protein sequence ID" value="UVW35510.1"/>
    <property type="molecule type" value="Genomic_DNA"/>
</dbReference>
<dbReference type="InterPro" id="IPR020846">
    <property type="entry name" value="MFS_dom"/>
</dbReference>
<dbReference type="CDD" id="cd17477">
    <property type="entry name" value="MFS_YcaD_like"/>
    <property type="match status" value="1"/>
</dbReference>
<feature type="transmembrane region" description="Helical" evidence="4">
    <location>
        <begin position="42"/>
        <end position="62"/>
    </location>
</feature>
<feature type="domain" description="Major facilitator superfamily (MFS) profile" evidence="5">
    <location>
        <begin position="8"/>
        <end position="386"/>
    </location>
</feature>
<organism evidence="6 7">
    <name type="scientific">SAR92 clade bacterium H455</name>
    <dbReference type="NCBI Taxonomy" id="2974818"/>
    <lineage>
        <taxon>Bacteria</taxon>
        <taxon>Pseudomonadati</taxon>
        <taxon>Pseudomonadota</taxon>
        <taxon>Gammaproteobacteria</taxon>
        <taxon>Cellvibrionales</taxon>
        <taxon>Porticoccaceae</taxon>
        <taxon>SAR92 clade</taxon>
    </lineage>
</organism>
<dbReference type="InterPro" id="IPR011701">
    <property type="entry name" value="MFS"/>
</dbReference>
<proteinExistence type="predicted"/>
<dbReference type="Pfam" id="PF07690">
    <property type="entry name" value="MFS_1"/>
    <property type="match status" value="1"/>
</dbReference>
<feature type="transmembrane region" description="Helical" evidence="4">
    <location>
        <begin position="7"/>
        <end position="30"/>
    </location>
</feature>
<name>A0ABY5TP59_9GAMM</name>
<keyword evidence="1 4" id="KW-0812">Transmembrane</keyword>
<dbReference type="Proteomes" id="UP001059934">
    <property type="component" value="Chromosome"/>
</dbReference>
<dbReference type="PROSITE" id="PS50850">
    <property type="entry name" value="MFS"/>
    <property type="match status" value="1"/>
</dbReference>
<keyword evidence="2 4" id="KW-1133">Transmembrane helix</keyword>
<feature type="transmembrane region" description="Helical" evidence="4">
    <location>
        <begin position="203"/>
        <end position="225"/>
    </location>
</feature>
<feature type="transmembrane region" description="Helical" evidence="4">
    <location>
        <begin position="354"/>
        <end position="376"/>
    </location>
</feature>
<dbReference type="Gene3D" id="1.20.1250.20">
    <property type="entry name" value="MFS general substrate transporter like domains"/>
    <property type="match status" value="2"/>
</dbReference>
<evidence type="ECO:0000256" key="4">
    <source>
        <dbReference type="SAM" id="Phobius"/>
    </source>
</evidence>
<keyword evidence="7" id="KW-1185">Reference proteome</keyword>
<dbReference type="InterPro" id="IPR047200">
    <property type="entry name" value="MFS_YcaD-like"/>
</dbReference>
<feature type="transmembrane region" description="Helical" evidence="4">
    <location>
        <begin position="266"/>
        <end position="285"/>
    </location>
</feature>
<feature type="transmembrane region" description="Helical" evidence="4">
    <location>
        <begin position="291"/>
        <end position="313"/>
    </location>
</feature>
<keyword evidence="3 4" id="KW-0472">Membrane</keyword>
<dbReference type="InterPro" id="IPR036259">
    <property type="entry name" value="MFS_trans_sf"/>
</dbReference>
<feature type="transmembrane region" description="Helical" evidence="4">
    <location>
        <begin position="74"/>
        <end position="93"/>
    </location>
</feature>
<reference evidence="6" key="1">
    <citation type="submission" date="2022-08" db="EMBL/GenBank/DDBJ databases">
        <title>Catabolic pathway analysis in culturable SAR92 clade bacteria reveals their overlooked roles in DMSP degradation in coastal seas.</title>
        <authorList>
            <person name="He X."/>
            <person name="Zhang X."/>
            <person name="Zhang Y."/>
        </authorList>
    </citation>
    <scope>NUCLEOTIDE SEQUENCE</scope>
    <source>
        <strain evidence="6">H455</strain>
    </source>
</reference>
<evidence type="ECO:0000259" key="5">
    <source>
        <dbReference type="PROSITE" id="PS50850"/>
    </source>
</evidence>
<dbReference type="PANTHER" id="PTHR23521:SF3">
    <property type="entry name" value="MFS TRANSPORTER"/>
    <property type="match status" value="1"/>
</dbReference>